<gene>
    <name evidence="1" type="ORF">S06H3_56856</name>
</gene>
<sequence length="34" mass="3949">MKNRLIFQIPNLEKGKQILQDIPDEISSIEINIP</sequence>
<proteinExistence type="predicted"/>
<dbReference type="EMBL" id="BARV01036620">
    <property type="protein sequence ID" value="GAI55768.1"/>
    <property type="molecule type" value="Genomic_DNA"/>
</dbReference>
<protein>
    <submittedName>
        <fullName evidence="1">Uncharacterized protein</fullName>
    </submittedName>
</protein>
<organism evidence="1">
    <name type="scientific">marine sediment metagenome</name>
    <dbReference type="NCBI Taxonomy" id="412755"/>
    <lineage>
        <taxon>unclassified sequences</taxon>
        <taxon>metagenomes</taxon>
        <taxon>ecological metagenomes</taxon>
    </lineage>
</organism>
<feature type="non-terminal residue" evidence="1">
    <location>
        <position position="34"/>
    </location>
</feature>
<dbReference type="AlphaFoldDB" id="X1PIU4"/>
<accession>X1PIU4</accession>
<name>X1PIU4_9ZZZZ</name>
<reference evidence="1" key="1">
    <citation type="journal article" date="2014" name="Front. Microbiol.">
        <title>High frequency of phylogenetically diverse reductive dehalogenase-homologous genes in deep subseafloor sedimentary metagenomes.</title>
        <authorList>
            <person name="Kawai M."/>
            <person name="Futagami T."/>
            <person name="Toyoda A."/>
            <person name="Takaki Y."/>
            <person name="Nishi S."/>
            <person name="Hori S."/>
            <person name="Arai W."/>
            <person name="Tsubouchi T."/>
            <person name="Morono Y."/>
            <person name="Uchiyama I."/>
            <person name="Ito T."/>
            <person name="Fujiyama A."/>
            <person name="Inagaki F."/>
            <person name="Takami H."/>
        </authorList>
    </citation>
    <scope>NUCLEOTIDE SEQUENCE</scope>
    <source>
        <strain evidence="1">Expedition CK06-06</strain>
    </source>
</reference>
<comment type="caution">
    <text evidence="1">The sequence shown here is derived from an EMBL/GenBank/DDBJ whole genome shotgun (WGS) entry which is preliminary data.</text>
</comment>
<evidence type="ECO:0000313" key="1">
    <source>
        <dbReference type="EMBL" id="GAI55768.1"/>
    </source>
</evidence>